<sequence length="83" mass="8944">MQATRRGQCVEERFCASHLRASSEAPLRFIADTYGAGTLVNEMCPRSRGRVGTCTKLPDQDLALCRTAPKPPGHTTAGLTHSS</sequence>
<protein>
    <submittedName>
        <fullName evidence="1">Uncharacterized protein</fullName>
    </submittedName>
</protein>
<keyword evidence="2" id="KW-1185">Reference proteome</keyword>
<dbReference type="EMBL" id="JAINUG010000016">
    <property type="protein sequence ID" value="KAJ8413279.1"/>
    <property type="molecule type" value="Genomic_DNA"/>
</dbReference>
<proteinExistence type="predicted"/>
<reference evidence="1" key="1">
    <citation type="journal article" date="2023" name="Science">
        <title>Genome structures resolve the early diversification of teleost fishes.</title>
        <authorList>
            <person name="Parey E."/>
            <person name="Louis A."/>
            <person name="Montfort J."/>
            <person name="Bouchez O."/>
            <person name="Roques C."/>
            <person name="Iampietro C."/>
            <person name="Lluch J."/>
            <person name="Castinel A."/>
            <person name="Donnadieu C."/>
            <person name="Desvignes T."/>
            <person name="Floi Bucao C."/>
            <person name="Jouanno E."/>
            <person name="Wen M."/>
            <person name="Mejri S."/>
            <person name="Dirks R."/>
            <person name="Jansen H."/>
            <person name="Henkel C."/>
            <person name="Chen W.J."/>
            <person name="Zahm M."/>
            <person name="Cabau C."/>
            <person name="Klopp C."/>
            <person name="Thompson A.W."/>
            <person name="Robinson-Rechavi M."/>
            <person name="Braasch I."/>
            <person name="Lecointre G."/>
            <person name="Bobe J."/>
            <person name="Postlethwait J.H."/>
            <person name="Berthelot C."/>
            <person name="Roest Crollius H."/>
            <person name="Guiguen Y."/>
        </authorList>
    </citation>
    <scope>NUCLEOTIDE SEQUENCE</scope>
    <source>
        <strain evidence="1">NC1722</strain>
    </source>
</reference>
<evidence type="ECO:0000313" key="2">
    <source>
        <dbReference type="Proteomes" id="UP001221898"/>
    </source>
</evidence>
<comment type="caution">
    <text evidence="1">The sequence shown here is derived from an EMBL/GenBank/DDBJ whole genome shotgun (WGS) entry which is preliminary data.</text>
</comment>
<organism evidence="1 2">
    <name type="scientific">Aldrovandia affinis</name>
    <dbReference type="NCBI Taxonomy" id="143900"/>
    <lineage>
        <taxon>Eukaryota</taxon>
        <taxon>Metazoa</taxon>
        <taxon>Chordata</taxon>
        <taxon>Craniata</taxon>
        <taxon>Vertebrata</taxon>
        <taxon>Euteleostomi</taxon>
        <taxon>Actinopterygii</taxon>
        <taxon>Neopterygii</taxon>
        <taxon>Teleostei</taxon>
        <taxon>Notacanthiformes</taxon>
        <taxon>Halosauridae</taxon>
        <taxon>Aldrovandia</taxon>
    </lineage>
</organism>
<dbReference type="AlphaFoldDB" id="A0AAD7WYW3"/>
<gene>
    <name evidence="1" type="ORF">AAFF_G00092750</name>
</gene>
<evidence type="ECO:0000313" key="1">
    <source>
        <dbReference type="EMBL" id="KAJ8413279.1"/>
    </source>
</evidence>
<name>A0AAD7WYW3_9TELE</name>
<dbReference type="Proteomes" id="UP001221898">
    <property type="component" value="Unassembled WGS sequence"/>
</dbReference>
<accession>A0AAD7WYW3</accession>